<feature type="compositionally biased region" description="Low complexity" evidence="1">
    <location>
        <begin position="9"/>
        <end position="21"/>
    </location>
</feature>
<reference evidence="2 3" key="1">
    <citation type="journal article" date="2024" name="Science">
        <title>Giant polyketide synthase enzymes in the biosynthesis of giant marine polyether toxins.</title>
        <authorList>
            <person name="Fallon T.R."/>
            <person name="Shende V.V."/>
            <person name="Wierzbicki I.H."/>
            <person name="Pendleton A.L."/>
            <person name="Watervoot N.F."/>
            <person name="Auber R.P."/>
            <person name="Gonzalez D.J."/>
            <person name="Wisecaver J.H."/>
            <person name="Moore B.S."/>
        </authorList>
    </citation>
    <scope>NUCLEOTIDE SEQUENCE [LARGE SCALE GENOMIC DNA]</scope>
    <source>
        <strain evidence="2 3">12B1</strain>
    </source>
</reference>
<dbReference type="Proteomes" id="UP001515480">
    <property type="component" value="Unassembled WGS sequence"/>
</dbReference>
<proteinExistence type="predicted"/>
<dbReference type="EMBL" id="JBGBPQ010000003">
    <property type="protein sequence ID" value="KAL1526429.1"/>
    <property type="molecule type" value="Genomic_DNA"/>
</dbReference>
<evidence type="ECO:0000313" key="3">
    <source>
        <dbReference type="Proteomes" id="UP001515480"/>
    </source>
</evidence>
<evidence type="ECO:0000256" key="1">
    <source>
        <dbReference type="SAM" id="MobiDB-lite"/>
    </source>
</evidence>
<feature type="compositionally biased region" description="Polar residues" evidence="1">
    <location>
        <begin position="97"/>
        <end position="112"/>
    </location>
</feature>
<name>A0AB34JXK8_PRYPA</name>
<organism evidence="2 3">
    <name type="scientific">Prymnesium parvum</name>
    <name type="common">Toxic golden alga</name>
    <dbReference type="NCBI Taxonomy" id="97485"/>
    <lineage>
        <taxon>Eukaryota</taxon>
        <taxon>Haptista</taxon>
        <taxon>Haptophyta</taxon>
        <taxon>Prymnesiophyceae</taxon>
        <taxon>Prymnesiales</taxon>
        <taxon>Prymnesiaceae</taxon>
        <taxon>Prymnesium</taxon>
    </lineage>
</organism>
<protein>
    <submittedName>
        <fullName evidence="2">Uncharacterized protein</fullName>
    </submittedName>
</protein>
<accession>A0AB34JXK8</accession>
<gene>
    <name evidence="2" type="ORF">AB1Y20_015141</name>
</gene>
<dbReference type="AlphaFoldDB" id="A0AB34JXK8"/>
<keyword evidence="3" id="KW-1185">Reference proteome</keyword>
<comment type="caution">
    <text evidence="2">The sequence shown here is derived from an EMBL/GenBank/DDBJ whole genome shotgun (WGS) entry which is preliminary data.</text>
</comment>
<feature type="region of interest" description="Disordered" evidence="1">
    <location>
        <begin position="93"/>
        <end position="112"/>
    </location>
</feature>
<evidence type="ECO:0000313" key="2">
    <source>
        <dbReference type="EMBL" id="KAL1526429.1"/>
    </source>
</evidence>
<feature type="region of interest" description="Disordered" evidence="1">
    <location>
        <begin position="1"/>
        <end position="32"/>
    </location>
</feature>
<sequence>MDATPTPPTSAGAPPTAHAPPSVAAPTAHTPRPLSPMSAFRALVATVAAPAATRAVASDSAVHDASSFAALLAEAPPLKAKILAGNSPTRACAVPSHGSSPQSSPLVETTPDNSPSTFVPFKLYKAAFSRESLDLYTDAAYRRASLAPVEMDCHGVLGIFIADPDPGPAAPCLRYSRLVVPQWVWHALAPDRVVRIMQAELLAMICVYWSLPDLFASRAVGHWCDNTAALTAATGGGAASFPGADLLTCMLHLALLHLRCDVYFDWIPSAANPADWPTRPDKEYLIPAEAVPFPLHMPPDFLFQSLMDPRAIGLWRNALSSSSLPRAERW</sequence>